<dbReference type="Gene3D" id="3.40.50.300">
    <property type="entry name" value="P-loop containing nucleotide triphosphate hydrolases"/>
    <property type="match status" value="2"/>
</dbReference>
<keyword evidence="1" id="KW-0238">DNA-binding</keyword>
<dbReference type="Gene3D" id="1.10.275.40">
    <property type="match status" value="1"/>
</dbReference>
<organism evidence="3 4">
    <name type="scientific">Oikopleura dioica</name>
    <name type="common">Tunicate</name>
    <dbReference type="NCBI Taxonomy" id="34765"/>
    <lineage>
        <taxon>Eukaryota</taxon>
        <taxon>Metazoa</taxon>
        <taxon>Chordata</taxon>
        <taxon>Tunicata</taxon>
        <taxon>Appendicularia</taxon>
        <taxon>Copelata</taxon>
        <taxon>Oikopleuridae</taxon>
        <taxon>Oikopleura</taxon>
    </lineage>
</organism>
<sequence>MPYNYILDKKIKNNTKINTTQKIVIIDEAHNLEAVSREELREAKIKYEKEESTVDLSLTPGIMNKVIEGIKKLEYIYAQNFDNIDKENGETFNISMLLKDAEKTGLMGITTENWINLSKNVILYFSKTKQKTPLSGTNFEIFAYMMEELHAIRDNYTQNDYKSRLCRDETDRKGYKLMIWCFNAKYAIEALTKEGEVYNLILTSGTLSPLKTYIKTLGLDIKTTIQLQNDHIINAEQLLAITITGYENTEFRNIYKQRDNQDMFMNYAKIIQKIKEVAPGGCLVFHPTYKCMEKSMKIWKINTTNETFNNMFNLPVFAEPVNKEETERIIESYEREIEHNEKKGAIMNGVCRGKLSEGIDFKDARARVVVVTGIPYPPMQDPKIKEKMAYLDKRQREEDDNITGKEWYKQGKSTYYKMQAQAFCQ</sequence>
<dbReference type="SMART" id="SM00491">
    <property type="entry name" value="HELICc2"/>
    <property type="match status" value="1"/>
</dbReference>
<evidence type="ECO:0000313" key="3">
    <source>
        <dbReference type="EMBL" id="CAG5091765.1"/>
    </source>
</evidence>
<proteinExistence type="predicted"/>
<dbReference type="InterPro" id="IPR006555">
    <property type="entry name" value="ATP-dep_Helicase_C"/>
</dbReference>
<dbReference type="InterPro" id="IPR010614">
    <property type="entry name" value="RAD3-like_helicase_DEAD"/>
</dbReference>
<feature type="domain" description="ATP-dependent helicase C-terminal" evidence="2">
    <location>
        <begin position="289"/>
        <end position="418"/>
    </location>
</feature>
<dbReference type="EMBL" id="OU015568">
    <property type="protein sequence ID" value="CAG5091765.1"/>
    <property type="molecule type" value="Genomic_DNA"/>
</dbReference>
<reference evidence="3 4" key="1">
    <citation type="submission" date="2021-04" db="EMBL/GenBank/DDBJ databases">
        <authorList>
            <person name="Bliznina A."/>
        </authorList>
    </citation>
    <scope>NUCLEOTIDE SEQUENCE [LARGE SCALE GENOMIC DNA]</scope>
</reference>
<evidence type="ECO:0000259" key="2">
    <source>
        <dbReference type="SMART" id="SM00491"/>
    </source>
</evidence>
<accession>A0ABN7S3T9</accession>
<dbReference type="PANTHER" id="PTHR11472:SF34">
    <property type="entry name" value="REGULATOR OF TELOMERE ELONGATION HELICASE 1"/>
    <property type="match status" value="1"/>
</dbReference>
<dbReference type="InterPro" id="IPR045028">
    <property type="entry name" value="DinG/Rad3-like"/>
</dbReference>
<gene>
    <name evidence="3" type="ORF">OKIOD_LOCUS4792</name>
</gene>
<dbReference type="Pfam" id="PF06733">
    <property type="entry name" value="DEAD_2"/>
    <property type="match status" value="1"/>
</dbReference>
<evidence type="ECO:0000313" key="4">
    <source>
        <dbReference type="Proteomes" id="UP001158576"/>
    </source>
</evidence>
<dbReference type="Proteomes" id="UP001158576">
    <property type="component" value="Chromosome PAR"/>
</dbReference>
<name>A0ABN7S3T9_OIKDI</name>
<dbReference type="PANTHER" id="PTHR11472">
    <property type="entry name" value="DNA REPAIR DEAD HELICASE RAD3/XP-D SUBFAMILY MEMBER"/>
    <property type="match status" value="1"/>
</dbReference>
<dbReference type="InterPro" id="IPR027417">
    <property type="entry name" value="P-loop_NTPase"/>
</dbReference>
<dbReference type="Pfam" id="PF13307">
    <property type="entry name" value="Helicase_C_2"/>
    <property type="match status" value="1"/>
</dbReference>
<protein>
    <submittedName>
        <fullName evidence="3">Oidioi.mRNA.OKI2018_I69.PAR.g13234.t1.cds</fullName>
    </submittedName>
</protein>
<dbReference type="SUPFAM" id="SSF52540">
    <property type="entry name" value="P-loop containing nucleoside triphosphate hydrolases"/>
    <property type="match status" value="1"/>
</dbReference>
<keyword evidence="4" id="KW-1185">Reference proteome</keyword>
<evidence type="ECO:0000256" key="1">
    <source>
        <dbReference type="ARBA" id="ARBA00023125"/>
    </source>
</evidence>